<proteinExistence type="predicted"/>
<evidence type="ECO:0000313" key="2">
    <source>
        <dbReference type="EMBL" id="QQQ18052.1"/>
    </source>
</evidence>
<dbReference type="RefSeq" id="WP_201102427.1">
    <property type="nucleotide sequence ID" value="NZ_CP067977.1"/>
</dbReference>
<accession>A0ABX7BKG4</accession>
<dbReference type="EMBL" id="CP067977">
    <property type="protein sequence ID" value="QQQ18052.1"/>
    <property type="molecule type" value="Genomic_DNA"/>
</dbReference>
<evidence type="ECO:0000256" key="1">
    <source>
        <dbReference type="SAM" id="MobiDB-lite"/>
    </source>
</evidence>
<organism evidence="2 3">
    <name type="scientific">Brevundimonas vitisensis</name>
    <dbReference type="NCBI Taxonomy" id="2800818"/>
    <lineage>
        <taxon>Bacteria</taxon>
        <taxon>Pseudomonadati</taxon>
        <taxon>Pseudomonadota</taxon>
        <taxon>Alphaproteobacteria</taxon>
        <taxon>Caulobacterales</taxon>
        <taxon>Caulobacteraceae</taxon>
        <taxon>Brevundimonas</taxon>
    </lineage>
</organism>
<gene>
    <name evidence="2" type="ORF">JIP62_12130</name>
</gene>
<evidence type="ECO:0008006" key="4">
    <source>
        <dbReference type="Google" id="ProtNLM"/>
    </source>
</evidence>
<name>A0ABX7BKG4_9CAUL</name>
<protein>
    <recommendedName>
        <fullName evidence="4">Lipoprotein</fullName>
    </recommendedName>
</protein>
<evidence type="ECO:0000313" key="3">
    <source>
        <dbReference type="Proteomes" id="UP000595448"/>
    </source>
</evidence>
<feature type="region of interest" description="Disordered" evidence="1">
    <location>
        <begin position="29"/>
        <end position="63"/>
    </location>
</feature>
<reference evidence="2 3" key="1">
    <citation type="submission" date="2021-01" db="EMBL/GenBank/DDBJ databases">
        <title>Brevundimonas vitis sp. nov., an bacterium isolated from grape (Vitis vinifera).</title>
        <authorList>
            <person name="Jiang L."/>
            <person name="Lee J."/>
        </authorList>
    </citation>
    <scope>NUCLEOTIDE SEQUENCE [LARGE SCALE GENOMIC DNA]</scope>
    <source>
        <strain evidence="2 3">GRTSA-9</strain>
    </source>
</reference>
<keyword evidence="3" id="KW-1185">Reference proteome</keyword>
<dbReference type="PROSITE" id="PS51257">
    <property type="entry name" value="PROKAR_LIPOPROTEIN"/>
    <property type="match status" value="1"/>
</dbReference>
<dbReference type="Proteomes" id="UP000595448">
    <property type="component" value="Chromosome"/>
</dbReference>
<sequence length="167" mass="16308">MMVLKKPMLAMAAVVLTLAACDTRGAAPTEAEATDQGTVAEAGRASDAASSPAPNTGPAATPQGQVPVFAALYPDAAVSAPATLADGADGPGGLVSFTTKAAPDVVVGFYKQRAETAGLTSISAMNQGEARAYAAASPDGSGASVQVVAAPAEDGTTSVQLSWSAGR</sequence>